<dbReference type="PANTHER" id="PTHR47637:SF1">
    <property type="entry name" value="CHAPERONE SURA"/>
    <property type="match status" value="1"/>
</dbReference>
<dbReference type="AlphaFoldDB" id="A0A3N4VCQ0"/>
<dbReference type="GO" id="GO:0003755">
    <property type="term" value="F:peptidyl-prolyl cis-trans isomerase activity"/>
    <property type="evidence" value="ECO:0007669"/>
    <property type="project" value="UniProtKB-KW"/>
</dbReference>
<gene>
    <name evidence="7" type="ORF">EDD53_0744</name>
</gene>
<evidence type="ECO:0000256" key="5">
    <source>
        <dbReference type="PROSITE-ProRule" id="PRU00278"/>
    </source>
</evidence>
<sequence>MTRMIIQAKIAQKRKALRAILHAGCFASLALGAGFGALSPAYAQNLFAPVATVNESAVTRYELQQRMQLLSVLGGGSTESLVLDSLIEERLKLAAAARVGISVSDEAVATGIRNFAEQGGLSPEQLLTLLGRNGVSAQSFRDYVVAGLVWRDYARARFSSKVNISEADVDRALRNAGPSGGIMVSMSELFLPARNAEERAASERLAKQIAANPSISAFAAAARKYSVAPSGERSGRMDPTPIGNLPGPLRVAASTLKPGEISAPLSTDNAIGIFQLRRLDEIEAPTPRATSLEYAAYYIAGGQTEKARATAAKIRANVDTCDDLYGVVPAALLDQLEIDTLNVSEIPNDVAVELSKLDAGESSTALTRANGQTLVFLMLCDRNFDNQSSTDRDAIRSDLTSKAIGALAANHLAELEADAYIKRN</sequence>
<evidence type="ECO:0000256" key="3">
    <source>
        <dbReference type="ARBA" id="ARBA00030642"/>
    </source>
</evidence>
<dbReference type="SUPFAM" id="SSF109998">
    <property type="entry name" value="Triger factor/SurA peptide-binding domain-like"/>
    <property type="match status" value="1"/>
</dbReference>
<keyword evidence="8" id="KW-1185">Reference proteome</keyword>
<evidence type="ECO:0000259" key="6">
    <source>
        <dbReference type="PROSITE" id="PS50198"/>
    </source>
</evidence>
<accession>A0A3N4VCQ0</accession>
<protein>
    <recommendedName>
        <fullName evidence="1">Parvulin-like PPIase</fullName>
    </recommendedName>
    <alternativeName>
        <fullName evidence="3">Peptidyl-prolyl cis-trans isomerase plp</fullName>
    </alternativeName>
    <alternativeName>
        <fullName evidence="4">Rotamase plp</fullName>
    </alternativeName>
</protein>
<dbReference type="EMBL" id="RKQK01000001">
    <property type="protein sequence ID" value="RPE71620.1"/>
    <property type="molecule type" value="Genomic_DNA"/>
</dbReference>
<dbReference type="InterPro" id="IPR027304">
    <property type="entry name" value="Trigger_fact/SurA_dom_sf"/>
</dbReference>
<dbReference type="Pfam" id="PF00639">
    <property type="entry name" value="Rotamase"/>
    <property type="match status" value="1"/>
</dbReference>
<evidence type="ECO:0000256" key="2">
    <source>
        <dbReference type="ARBA" id="ARBA00022729"/>
    </source>
</evidence>
<dbReference type="Pfam" id="PF13624">
    <property type="entry name" value="SurA_N_3"/>
    <property type="match status" value="1"/>
</dbReference>
<keyword evidence="5" id="KW-0697">Rotamase</keyword>
<comment type="caution">
    <text evidence="7">The sequence shown here is derived from an EMBL/GenBank/DDBJ whole genome shotgun (WGS) entry which is preliminary data.</text>
</comment>
<dbReference type="SUPFAM" id="SSF54534">
    <property type="entry name" value="FKBP-like"/>
    <property type="match status" value="1"/>
</dbReference>
<evidence type="ECO:0000313" key="8">
    <source>
        <dbReference type="Proteomes" id="UP000269689"/>
    </source>
</evidence>
<organism evidence="7 8">
    <name type="scientific">Pacificibacter maritimus</name>
    <dbReference type="NCBI Taxonomy" id="762213"/>
    <lineage>
        <taxon>Bacteria</taxon>
        <taxon>Pseudomonadati</taxon>
        <taxon>Pseudomonadota</taxon>
        <taxon>Alphaproteobacteria</taxon>
        <taxon>Rhodobacterales</taxon>
        <taxon>Roseobacteraceae</taxon>
        <taxon>Pacificibacter</taxon>
    </lineage>
</organism>
<dbReference type="InterPro" id="IPR000297">
    <property type="entry name" value="PPIase_PpiC"/>
</dbReference>
<evidence type="ECO:0000313" key="7">
    <source>
        <dbReference type="EMBL" id="RPE71620.1"/>
    </source>
</evidence>
<dbReference type="Gene3D" id="1.10.4030.10">
    <property type="entry name" value="Porin chaperone SurA, peptide-binding domain"/>
    <property type="match status" value="1"/>
</dbReference>
<proteinExistence type="predicted"/>
<dbReference type="PROSITE" id="PS50198">
    <property type="entry name" value="PPIC_PPIASE_2"/>
    <property type="match status" value="1"/>
</dbReference>
<dbReference type="RefSeq" id="WP_123791823.1">
    <property type="nucleotide sequence ID" value="NZ_RKQK01000001.1"/>
</dbReference>
<keyword evidence="5" id="KW-0413">Isomerase</keyword>
<dbReference type="InterPro" id="IPR050280">
    <property type="entry name" value="OMP_Chaperone_SurA"/>
</dbReference>
<feature type="domain" description="PpiC" evidence="6">
    <location>
        <begin position="182"/>
        <end position="278"/>
    </location>
</feature>
<reference evidence="7 8" key="1">
    <citation type="submission" date="2018-11" db="EMBL/GenBank/DDBJ databases">
        <title>Genomic Encyclopedia of Type Strains, Phase IV (KMG-IV): sequencing the most valuable type-strain genomes for metagenomic binning, comparative biology and taxonomic classification.</title>
        <authorList>
            <person name="Goeker M."/>
        </authorList>
    </citation>
    <scope>NUCLEOTIDE SEQUENCE [LARGE SCALE GENOMIC DNA]</scope>
    <source>
        <strain evidence="7 8">DSM 104731</strain>
    </source>
</reference>
<evidence type="ECO:0000256" key="1">
    <source>
        <dbReference type="ARBA" id="ARBA00018370"/>
    </source>
</evidence>
<dbReference type="OrthoDB" id="9791746at2"/>
<name>A0A3N4VCQ0_9RHOB</name>
<dbReference type="Gene3D" id="3.10.50.40">
    <property type="match status" value="1"/>
</dbReference>
<evidence type="ECO:0000256" key="4">
    <source>
        <dbReference type="ARBA" id="ARBA00031484"/>
    </source>
</evidence>
<dbReference type="Proteomes" id="UP000269689">
    <property type="component" value="Unassembled WGS sequence"/>
</dbReference>
<dbReference type="InterPro" id="IPR046357">
    <property type="entry name" value="PPIase_dom_sf"/>
</dbReference>
<dbReference type="PANTHER" id="PTHR47637">
    <property type="entry name" value="CHAPERONE SURA"/>
    <property type="match status" value="1"/>
</dbReference>
<keyword evidence="2" id="KW-0732">Signal</keyword>